<keyword evidence="10" id="KW-1185">Reference proteome</keyword>
<keyword evidence="6 7" id="KW-0472">Membrane</keyword>
<dbReference type="GO" id="GO:0005886">
    <property type="term" value="C:plasma membrane"/>
    <property type="evidence" value="ECO:0007669"/>
    <property type="project" value="UniProtKB-SubCell"/>
</dbReference>
<reference evidence="10" key="2">
    <citation type="submission" date="2011-02" db="EMBL/GenBank/DDBJ databases">
        <title>The complete genome of Pedobacter saltans DSM 12145.</title>
        <authorList>
            <consortium name="US DOE Joint Genome Institute (JGI-PGF)"/>
            <person name="Lucas S."/>
            <person name="Copeland A."/>
            <person name="Lapidus A."/>
            <person name="Bruce D."/>
            <person name="Goodwin L."/>
            <person name="Pitluck S."/>
            <person name="Kyrpides N."/>
            <person name="Mavromatis K."/>
            <person name="Pagani I."/>
            <person name="Ivanova N."/>
            <person name="Ovchinnikova G."/>
            <person name="Lu M."/>
            <person name="Detter J.C."/>
            <person name="Han C."/>
            <person name="Land M."/>
            <person name="Hauser L."/>
            <person name="Markowitz V."/>
            <person name="Cheng J.-F."/>
            <person name="Hugenholtz P."/>
            <person name="Woyke T."/>
            <person name="Wu D."/>
            <person name="Tindall B."/>
            <person name="Pomrenke H.G."/>
            <person name="Brambilla E."/>
            <person name="Klenk H.-P."/>
            <person name="Eisen J.A."/>
        </authorList>
    </citation>
    <scope>NUCLEOTIDE SEQUENCE [LARGE SCALE GENOMIC DNA]</scope>
    <source>
        <strain evidence="10">ATCC 51119 / DSM 12145 / JCM 21818 / LMG 10337 / NBRC 100064 / NCIMB 13643</strain>
    </source>
</reference>
<dbReference type="HOGENOM" id="CLU_077149_3_1_10"/>
<keyword evidence="5 7" id="KW-1133">Transmembrane helix</keyword>
<dbReference type="AlphaFoldDB" id="F0S524"/>
<feature type="transmembrane region" description="Helical" evidence="7">
    <location>
        <begin position="56"/>
        <end position="74"/>
    </location>
</feature>
<evidence type="ECO:0000313" key="9">
    <source>
        <dbReference type="EMBL" id="ADY50941.1"/>
    </source>
</evidence>
<organism evidence="9 10">
    <name type="scientific">Pseudopedobacter saltans (strain ATCC 51119 / DSM 12145 / JCM 21818 / CCUG 39354 / LMG 10337 / NBRC 100064 / NCIMB 13643)</name>
    <name type="common">Pedobacter saltans</name>
    <dbReference type="NCBI Taxonomy" id="762903"/>
    <lineage>
        <taxon>Bacteria</taxon>
        <taxon>Pseudomonadati</taxon>
        <taxon>Bacteroidota</taxon>
        <taxon>Sphingobacteriia</taxon>
        <taxon>Sphingobacteriales</taxon>
        <taxon>Sphingobacteriaceae</taxon>
        <taxon>Pseudopedobacter</taxon>
    </lineage>
</organism>
<evidence type="ECO:0000256" key="7">
    <source>
        <dbReference type="SAM" id="Phobius"/>
    </source>
</evidence>
<dbReference type="EMBL" id="CP002545">
    <property type="protein sequence ID" value="ADY50941.1"/>
    <property type="molecule type" value="Genomic_DNA"/>
</dbReference>
<dbReference type="InterPro" id="IPR023090">
    <property type="entry name" value="UPF0702_alpha/beta_dom_sf"/>
</dbReference>
<name>F0S524_PSESL</name>
<evidence type="ECO:0000256" key="5">
    <source>
        <dbReference type="ARBA" id="ARBA00022989"/>
    </source>
</evidence>
<evidence type="ECO:0000256" key="1">
    <source>
        <dbReference type="ARBA" id="ARBA00004651"/>
    </source>
</evidence>
<dbReference type="STRING" id="762903.Pedsa_0359"/>
<dbReference type="eggNOG" id="COG2323">
    <property type="taxonomic scope" value="Bacteria"/>
</dbReference>
<proteinExistence type="inferred from homology"/>
<dbReference type="KEGG" id="psn:Pedsa_0359"/>
<evidence type="ECO:0000313" key="10">
    <source>
        <dbReference type="Proteomes" id="UP000000310"/>
    </source>
</evidence>
<evidence type="ECO:0000256" key="3">
    <source>
        <dbReference type="ARBA" id="ARBA00022475"/>
    </source>
</evidence>
<dbReference type="Proteomes" id="UP000000310">
    <property type="component" value="Chromosome"/>
</dbReference>
<evidence type="ECO:0000256" key="4">
    <source>
        <dbReference type="ARBA" id="ARBA00022692"/>
    </source>
</evidence>
<feature type="transmembrane region" description="Helical" evidence="7">
    <location>
        <begin position="5"/>
        <end position="24"/>
    </location>
</feature>
<feature type="domain" description="YetF C-terminal" evidence="8">
    <location>
        <begin position="80"/>
        <end position="149"/>
    </location>
</feature>
<gene>
    <name evidence="9" type="ordered locus">Pedsa_0359</name>
</gene>
<evidence type="ECO:0000256" key="6">
    <source>
        <dbReference type="ARBA" id="ARBA00023136"/>
    </source>
</evidence>
<dbReference type="PANTHER" id="PTHR34582">
    <property type="entry name" value="UPF0702 TRANSMEMBRANE PROTEIN YCAP"/>
    <property type="match status" value="1"/>
</dbReference>
<comment type="subcellular location">
    <subcellularLocation>
        <location evidence="1">Cell membrane</location>
        <topology evidence="1">Multi-pass membrane protein</topology>
    </subcellularLocation>
</comment>
<comment type="similarity">
    <text evidence="2">Belongs to the UPF0702 family.</text>
</comment>
<protein>
    <recommendedName>
        <fullName evidence="8">YetF C-terminal domain-containing protein</fullName>
    </recommendedName>
</protein>
<reference evidence="9 10" key="1">
    <citation type="journal article" date="2011" name="Stand. Genomic Sci.">
        <title>Complete genome sequence of the gliding, heparinolytic Pedobacter saltans type strain (113).</title>
        <authorList>
            <person name="Liolios K."/>
            <person name="Sikorski J."/>
            <person name="Lu M."/>
            <person name="Nolan M."/>
            <person name="Lapidus A."/>
            <person name="Lucas S."/>
            <person name="Hammon N."/>
            <person name="Deshpande S."/>
            <person name="Cheng J.F."/>
            <person name="Tapia R."/>
            <person name="Han C."/>
            <person name="Goodwin L."/>
            <person name="Pitluck S."/>
            <person name="Huntemann M."/>
            <person name="Ivanova N."/>
            <person name="Pagani I."/>
            <person name="Mavromatis K."/>
            <person name="Ovchinikova G."/>
            <person name="Pati A."/>
            <person name="Chen A."/>
            <person name="Palaniappan K."/>
            <person name="Land M."/>
            <person name="Hauser L."/>
            <person name="Brambilla E.M."/>
            <person name="Kotsyurbenko O."/>
            <person name="Rohde M."/>
            <person name="Tindall B.J."/>
            <person name="Abt B."/>
            <person name="Goker M."/>
            <person name="Detter J.C."/>
            <person name="Woyke T."/>
            <person name="Bristow J."/>
            <person name="Eisen J.A."/>
            <person name="Markowitz V."/>
            <person name="Hugenholtz P."/>
            <person name="Klenk H.P."/>
            <person name="Kyrpides N.C."/>
        </authorList>
    </citation>
    <scope>NUCLEOTIDE SEQUENCE [LARGE SCALE GENOMIC DNA]</scope>
    <source>
        <strain evidence="10">ATCC 51119 / DSM 12145 / JCM 21818 / LMG 10337 / NBRC 100064 / NCIMB 13643</strain>
    </source>
</reference>
<keyword evidence="4 7" id="KW-0812">Transmembrane</keyword>
<dbReference type="InterPro" id="IPR007353">
    <property type="entry name" value="DUF421"/>
</dbReference>
<evidence type="ECO:0000256" key="2">
    <source>
        <dbReference type="ARBA" id="ARBA00006448"/>
    </source>
</evidence>
<sequence>MYLNIAFRCLVVYVFMILAIRLTGKKELTQLNTIDVILILLISNAVQNAMVGPDSSLSGGIVAAGVLFLLNFLMKKVMFRSKRIRQFMLQKPQVLIHDGKMDFEMLHKLDISNDELEEAMREHGIDEIKSIKLAMMEVDGNISIITGKTDLKRTVFKRKRVHKTLSKTALM</sequence>
<dbReference type="PANTHER" id="PTHR34582:SF6">
    <property type="entry name" value="UPF0702 TRANSMEMBRANE PROTEIN YCAP"/>
    <property type="match status" value="1"/>
</dbReference>
<evidence type="ECO:0000259" key="8">
    <source>
        <dbReference type="Pfam" id="PF04239"/>
    </source>
</evidence>
<dbReference type="Pfam" id="PF04239">
    <property type="entry name" value="DUF421"/>
    <property type="match status" value="1"/>
</dbReference>
<keyword evidence="3" id="KW-1003">Cell membrane</keyword>
<dbReference type="Gene3D" id="3.30.240.20">
    <property type="entry name" value="bsu07140 like domains"/>
    <property type="match status" value="1"/>
</dbReference>
<accession>F0S524</accession>